<reference evidence="1 2" key="1">
    <citation type="submission" date="2023-03" db="EMBL/GenBank/DDBJ databases">
        <title>Bacillus Genome Sequencing.</title>
        <authorList>
            <person name="Dunlap C."/>
        </authorList>
    </citation>
    <scope>NUCLEOTIDE SEQUENCE [LARGE SCALE GENOMIC DNA]</scope>
    <source>
        <strain evidence="1 2">BD-525</strain>
    </source>
</reference>
<accession>A0ABU6GJE2</accession>
<dbReference type="RefSeq" id="WP_326086249.1">
    <property type="nucleotide sequence ID" value="NZ_JARLKZ010000004.1"/>
</dbReference>
<name>A0ABU6GJE2_9BACL</name>
<evidence type="ECO:0000313" key="2">
    <source>
        <dbReference type="Proteomes" id="UP001344632"/>
    </source>
</evidence>
<sequence>MRAAVKQAIIGIIPLLKDRLYDMQPPFEGGDEPHGVIAFGEEIWKSSWAGYRQVIRLKLFAGDAGLDQADTWAAALISGLHHKRVKNADDSAFTLHYLGAREAERLEPATGKACRTLRFGVYNPEAGAGDAEAGPDEWLQALTDWTGSLLGKPWSVYHTAWPSGPDDFAILWRMTGCETKMAGASLYEVRKHYIGHITAPDAASEQLTAVSLIEGLGSKVQLPIDADQRRYMSVAEVAADLQADSFLDGQLRLTLVQRRMRPAEEAALIRRVEIHPILK</sequence>
<dbReference type="EMBL" id="JARLKZ010000004">
    <property type="protein sequence ID" value="MEC0239232.1"/>
    <property type="molecule type" value="Genomic_DNA"/>
</dbReference>
<organism evidence="1 2">
    <name type="scientific">Paenibacillus dokdonensis</name>
    <dbReference type="NCBI Taxonomy" id="2567944"/>
    <lineage>
        <taxon>Bacteria</taxon>
        <taxon>Bacillati</taxon>
        <taxon>Bacillota</taxon>
        <taxon>Bacilli</taxon>
        <taxon>Bacillales</taxon>
        <taxon>Paenibacillaceae</taxon>
        <taxon>Paenibacillus</taxon>
    </lineage>
</organism>
<protein>
    <submittedName>
        <fullName evidence="1">Uncharacterized protein</fullName>
    </submittedName>
</protein>
<proteinExistence type="predicted"/>
<gene>
    <name evidence="1" type="ORF">P4H66_05100</name>
</gene>
<evidence type="ECO:0000313" key="1">
    <source>
        <dbReference type="EMBL" id="MEC0239232.1"/>
    </source>
</evidence>
<dbReference type="Proteomes" id="UP001344632">
    <property type="component" value="Unassembled WGS sequence"/>
</dbReference>
<keyword evidence="2" id="KW-1185">Reference proteome</keyword>
<comment type="caution">
    <text evidence="1">The sequence shown here is derived from an EMBL/GenBank/DDBJ whole genome shotgun (WGS) entry which is preliminary data.</text>
</comment>